<organism evidence="1 2">
    <name type="scientific">Lysobacter niastensis</name>
    <dbReference type="NCBI Taxonomy" id="380629"/>
    <lineage>
        <taxon>Bacteria</taxon>
        <taxon>Pseudomonadati</taxon>
        <taxon>Pseudomonadota</taxon>
        <taxon>Gammaproteobacteria</taxon>
        <taxon>Lysobacterales</taxon>
        <taxon>Lysobacteraceae</taxon>
        <taxon>Lysobacter</taxon>
    </lineage>
</organism>
<dbReference type="Gene3D" id="3.40.1260.10">
    <property type="entry name" value="DsrEFH-like"/>
    <property type="match status" value="1"/>
</dbReference>
<comment type="caution">
    <text evidence="1">The sequence shown here is derived from an EMBL/GenBank/DDBJ whole genome shotgun (WGS) entry which is preliminary data.</text>
</comment>
<evidence type="ECO:0000313" key="2">
    <source>
        <dbReference type="Proteomes" id="UP001429984"/>
    </source>
</evidence>
<protein>
    <submittedName>
        <fullName evidence="1">DsrE family protein</fullName>
    </submittedName>
</protein>
<dbReference type="SUPFAM" id="SSF75169">
    <property type="entry name" value="DsrEFH-like"/>
    <property type="match status" value="1"/>
</dbReference>
<name>A0ABS0B8U1_9GAMM</name>
<dbReference type="InterPro" id="IPR027396">
    <property type="entry name" value="DsrEFH-like"/>
</dbReference>
<reference evidence="1 2" key="1">
    <citation type="submission" date="2020-11" db="EMBL/GenBank/DDBJ databases">
        <title>Draft Genome Sequence and Secondary Metabolite Biosynthetic Potential of the Lysobacter niastensis Type strain DSM 18481.</title>
        <authorList>
            <person name="Turrini P."/>
            <person name="Artuso I."/>
            <person name="Tescari M."/>
            <person name="Lugli G.A."/>
            <person name="Frangipani E."/>
            <person name="Ventura M."/>
            <person name="Visca P."/>
        </authorList>
    </citation>
    <scope>NUCLEOTIDE SEQUENCE [LARGE SCALE GENOMIC DNA]</scope>
    <source>
        <strain evidence="1 2">DSM 18481</strain>
    </source>
</reference>
<keyword evidence="2" id="KW-1185">Reference proteome</keyword>
<accession>A0ABS0B8U1</accession>
<sequence>MTMETNELRIDVPVKLARVKNVFSIASLSFEGDLPAALFHLKLLMDDVGAWNASAQVVAVFHTNAGHVTLHDQSYNSDRNIDTGNPYKGLLVNLIDRGARIELCGATAQAHGWTNADTLKGVQINTDAMARTTELVQQGFVMISES</sequence>
<dbReference type="InterPro" id="IPR003787">
    <property type="entry name" value="Sulphur_relay_DsrE/F-like"/>
</dbReference>
<proteinExistence type="predicted"/>
<dbReference type="EMBL" id="JADLZT010000009">
    <property type="protein sequence ID" value="MBF6025400.1"/>
    <property type="molecule type" value="Genomic_DNA"/>
</dbReference>
<evidence type="ECO:0000313" key="1">
    <source>
        <dbReference type="EMBL" id="MBF6025400.1"/>
    </source>
</evidence>
<dbReference type="Pfam" id="PF02635">
    <property type="entry name" value="DsrE"/>
    <property type="match status" value="1"/>
</dbReference>
<gene>
    <name evidence="1" type="ORF">IU514_15305</name>
</gene>
<dbReference type="Proteomes" id="UP001429984">
    <property type="component" value="Unassembled WGS sequence"/>
</dbReference>